<keyword evidence="3" id="KW-1185">Reference proteome</keyword>
<name>A0AA36CP14_9BILA</name>
<dbReference type="PANTHER" id="PTHR11733:SF208">
    <property type="entry name" value="PEPTIDASE M13 C-TERMINAL DOMAIN-CONTAINING PROTEIN"/>
    <property type="match status" value="1"/>
</dbReference>
<dbReference type="AlphaFoldDB" id="A0AA36CP14"/>
<dbReference type="Pfam" id="PF01431">
    <property type="entry name" value="Peptidase_M13"/>
    <property type="match status" value="1"/>
</dbReference>
<dbReference type="Proteomes" id="UP001177023">
    <property type="component" value="Unassembled WGS sequence"/>
</dbReference>
<dbReference type="GO" id="GO:0004222">
    <property type="term" value="F:metalloendopeptidase activity"/>
    <property type="evidence" value="ECO:0007669"/>
    <property type="project" value="InterPro"/>
</dbReference>
<comment type="caution">
    <text evidence="2">The sequence shown here is derived from an EMBL/GenBank/DDBJ whole genome shotgun (WGS) entry which is preliminary data.</text>
</comment>
<reference evidence="2" key="1">
    <citation type="submission" date="2023-06" db="EMBL/GenBank/DDBJ databases">
        <authorList>
            <person name="Delattre M."/>
        </authorList>
    </citation>
    <scope>NUCLEOTIDE SEQUENCE</scope>
    <source>
        <strain evidence="2">AF72</strain>
    </source>
</reference>
<dbReference type="SUPFAM" id="SSF55486">
    <property type="entry name" value="Metalloproteases ('zincins'), catalytic domain"/>
    <property type="match status" value="1"/>
</dbReference>
<dbReference type="PANTHER" id="PTHR11733">
    <property type="entry name" value="ZINC METALLOPROTEASE FAMILY M13 NEPRILYSIN-RELATED"/>
    <property type="match status" value="1"/>
</dbReference>
<protein>
    <recommendedName>
        <fullName evidence="1">Peptidase M13 C-terminal domain-containing protein</fullName>
    </recommendedName>
</protein>
<dbReference type="GO" id="GO:0005886">
    <property type="term" value="C:plasma membrane"/>
    <property type="evidence" value="ECO:0007669"/>
    <property type="project" value="TreeGrafter"/>
</dbReference>
<evidence type="ECO:0000259" key="1">
    <source>
        <dbReference type="Pfam" id="PF01431"/>
    </source>
</evidence>
<dbReference type="InterPro" id="IPR024079">
    <property type="entry name" value="MetalloPept_cat_dom_sf"/>
</dbReference>
<sequence length="386" mass="43713">MQDGFSKEITDYINNLIEKSSLEKWLDGLKAKGVPGIDTTLDFITHLRQLSALQQYLAKELTPSEQDELANIRAPISKLARVVQDQVGASRFLSTETQKVLDKVIWGLNSVNLFSNIAKSNADPLGKLYNTLEKAYQQQVRINGTDSARGNAVAGIIEALVTMIPDTVDLILSPIIMGSNYKMATNTYRFFPVAILDTLRSDIAVKQGLTYHVAAHEIYHAVFFAERDLPHDKEMLRRQRCYIQHVERVEKAFINEEEAVAHSGDLTYGEDAPDFEGLQASYMMLKEYGKLEEKPYHDLNMTRQQLFFYTYAATQCRDDQFRRTPPNQADPHSLGYVRINAPTSLLTSFHEAFKCPASSRMRQLYLAANHDECNLIGQVARLRGPK</sequence>
<accession>A0AA36CP14</accession>
<gene>
    <name evidence="2" type="ORF">MSPICULIGERA_LOCUS10204</name>
</gene>
<proteinExistence type="predicted"/>
<evidence type="ECO:0000313" key="3">
    <source>
        <dbReference type="Proteomes" id="UP001177023"/>
    </source>
</evidence>
<dbReference type="InterPro" id="IPR000718">
    <property type="entry name" value="Peptidase_M13"/>
</dbReference>
<feature type="domain" description="Peptidase M13 C-terminal" evidence="1">
    <location>
        <begin position="191"/>
        <end position="362"/>
    </location>
</feature>
<feature type="non-terminal residue" evidence="2">
    <location>
        <position position="386"/>
    </location>
</feature>
<dbReference type="PROSITE" id="PS51885">
    <property type="entry name" value="NEPRILYSIN"/>
    <property type="match status" value="1"/>
</dbReference>
<dbReference type="EMBL" id="CATQJA010002582">
    <property type="protein sequence ID" value="CAJ0571806.1"/>
    <property type="molecule type" value="Genomic_DNA"/>
</dbReference>
<dbReference type="InterPro" id="IPR018497">
    <property type="entry name" value="Peptidase_M13_C"/>
</dbReference>
<evidence type="ECO:0000313" key="2">
    <source>
        <dbReference type="EMBL" id="CAJ0571806.1"/>
    </source>
</evidence>
<organism evidence="2 3">
    <name type="scientific">Mesorhabditis spiculigera</name>
    <dbReference type="NCBI Taxonomy" id="96644"/>
    <lineage>
        <taxon>Eukaryota</taxon>
        <taxon>Metazoa</taxon>
        <taxon>Ecdysozoa</taxon>
        <taxon>Nematoda</taxon>
        <taxon>Chromadorea</taxon>
        <taxon>Rhabditida</taxon>
        <taxon>Rhabditina</taxon>
        <taxon>Rhabditomorpha</taxon>
        <taxon>Rhabditoidea</taxon>
        <taxon>Rhabditidae</taxon>
        <taxon>Mesorhabditinae</taxon>
        <taxon>Mesorhabditis</taxon>
    </lineage>
</organism>
<dbReference type="GO" id="GO:0016485">
    <property type="term" value="P:protein processing"/>
    <property type="evidence" value="ECO:0007669"/>
    <property type="project" value="TreeGrafter"/>
</dbReference>
<dbReference type="Gene3D" id="3.40.390.10">
    <property type="entry name" value="Collagenase (Catalytic Domain)"/>
    <property type="match status" value="1"/>
</dbReference>